<reference evidence="2" key="1">
    <citation type="submission" date="2016-11" db="EMBL/GenBank/DDBJ databases">
        <authorList>
            <person name="Varghese N."/>
            <person name="Submissions S."/>
        </authorList>
    </citation>
    <scope>NUCLEOTIDE SEQUENCE [LARGE SCALE GENOMIC DNA]</scope>
    <source>
        <strain evidence="2">DSM 24724</strain>
    </source>
</reference>
<name>A0A1M7HTG1_9FLAO</name>
<dbReference type="SUPFAM" id="SSF160631">
    <property type="entry name" value="SMI1/KNR4-like"/>
    <property type="match status" value="1"/>
</dbReference>
<evidence type="ECO:0008006" key="3">
    <source>
        <dbReference type="Google" id="ProtNLM"/>
    </source>
</evidence>
<dbReference type="EMBL" id="FRBT01000005">
    <property type="protein sequence ID" value="SHM31832.1"/>
    <property type="molecule type" value="Genomic_DNA"/>
</dbReference>
<protein>
    <recommendedName>
        <fullName evidence="3">Knr4/Smi1-like domain-containing protein</fullName>
    </recommendedName>
</protein>
<dbReference type="Proteomes" id="UP000184028">
    <property type="component" value="Unassembled WGS sequence"/>
</dbReference>
<dbReference type="OrthoDB" id="264195at2"/>
<evidence type="ECO:0000313" key="1">
    <source>
        <dbReference type="EMBL" id="SHM31832.1"/>
    </source>
</evidence>
<dbReference type="InterPro" id="IPR037883">
    <property type="entry name" value="Knr4/Smi1-like_sf"/>
</dbReference>
<organism evidence="1 2">
    <name type="scientific">Flavobacterium chilense</name>
    <dbReference type="NCBI Taxonomy" id="946677"/>
    <lineage>
        <taxon>Bacteria</taxon>
        <taxon>Pseudomonadati</taxon>
        <taxon>Bacteroidota</taxon>
        <taxon>Flavobacteriia</taxon>
        <taxon>Flavobacteriales</taxon>
        <taxon>Flavobacteriaceae</taxon>
        <taxon>Flavobacterium</taxon>
    </lineage>
</organism>
<dbReference type="RefSeq" id="WP_143155049.1">
    <property type="nucleotide sequence ID" value="NZ_FRBT01000005.1"/>
</dbReference>
<dbReference type="STRING" id="946677.SAMN05444484_105121"/>
<accession>A0A1M7HTG1</accession>
<sequence>MMTIKDLKYKIEKRLQKIKLYNDIYGFQIQPGSKLVNGISRKEIDQLQILFGFDFPWEYREMLLLFSNLDRPTISINPEDESDIEYSEDHFFYQYPEDYEKSRWIIEELNDNKIEAESVLTEAGFDVSKIVGYIPMHHHRVLVVFEDKYLSPVISVWGADIIMFGYNLREYLKYELMRLQL</sequence>
<keyword evidence="2" id="KW-1185">Reference proteome</keyword>
<dbReference type="AlphaFoldDB" id="A0A1M7HTG1"/>
<gene>
    <name evidence="1" type="ORF">SAMN05444484_105121</name>
</gene>
<proteinExistence type="predicted"/>
<evidence type="ECO:0000313" key="2">
    <source>
        <dbReference type="Proteomes" id="UP000184028"/>
    </source>
</evidence>